<feature type="region of interest" description="Disordered" evidence="11">
    <location>
        <begin position="537"/>
        <end position="578"/>
    </location>
</feature>
<dbReference type="Proteomes" id="UP001215151">
    <property type="component" value="Unassembled WGS sequence"/>
</dbReference>
<dbReference type="InterPro" id="IPR045128">
    <property type="entry name" value="PI31-like"/>
</dbReference>
<feature type="compositionally biased region" description="Basic and acidic residues" evidence="11">
    <location>
        <begin position="377"/>
        <end position="392"/>
    </location>
</feature>
<dbReference type="GO" id="GO:0070628">
    <property type="term" value="F:proteasome binding"/>
    <property type="evidence" value="ECO:0007669"/>
    <property type="project" value="InterPro"/>
</dbReference>
<keyword evidence="4" id="KW-0488">Methylation</keyword>
<keyword evidence="5" id="KW-0963">Cytoplasm</keyword>
<comment type="caution">
    <text evidence="14">The sequence shown here is derived from an EMBL/GenBank/DDBJ whole genome shotgun (WGS) entry which is preliminary data.</text>
</comment>
<sequence>MTANILDASALLHALPNVLPPNKKKLESPQDAIAALVHTVFTVLGFRLIGIDESGPTRTFEDNVLPEEWNQHGPGNYAFKYRHEQSSLEFLVKVVKLGSRTLINSIAVETDKTATLDISTSDFTSPSFYPHDLSASSPPPLVHGFISSNRINDFVSQLKLTTIQKLIPGLRKEGYTEQTESNAGPSQPRRPEGPAPARPQPEQPPYAPEDIYRGPIPRSPLEIGRRDRDPFPTNPFAPAPLFPDSSGDGMFVGPNHPIFGPGMRGQGPGGLGPWGGDGFLPPLGAPPGARFDPIGPGPLPGPPGFPGQRNPPRGRGGPFGGQEPDNDDFMPPGSCSEIMQSPTKSRRRNSDLPSFMRRPPKPDGVKNVTNININKLSPRELEEKYRRNERTLAETSTSSSTFIKQLQDQQAAIRERLTELGVEDIRSQLEQASIQDEQQSMNVDAAPGPSSSSPPQEVKPIGAKQRALARWGGAGAHTATAAMSYEEADQILHDTFVREQEHKAKVLDRRRRRGEVLQGERLTRTEMDARMWAFLTYKPSESDMEDDDEDEEDDDEKEEGRPAWWDEDDQEDGIKGQDIVEPDYEDLSSIIRIDEARIPFSIPRDE</sequence>
<keyword evidence="7" id="KW-0256">Endoplasmic reticulum</keyword>
<dbReference type="Pfam" id="PF08577">
    <property type="entry name" value="PI31_Prot_C"/>
    <property type="match status" value="1"/>
</dbReference>
<dbReference type="InterPro" id="IPR021625">
    <property type="entry name" value="PI31_Prot_N"/>
</dbReference>
<name>A0AAD7THI8_9APHY</name>
<dbReference type="GO" id="GO:0043161">
    <property type="term" value="P:proteasome-mediated ubiquitin-dependent protein catabolic process"/>
    <property type="evidence" value="ECO:0007669"/>
    <property type="project" value="InterPro"/>
</dbReference>
<comment type="similarity">
    <text evidence="3">Belongs to the proteasome inhibitor PI31 family.</text>
</comment>
<feature type="domain" description="PI31 proteasome regulator N-terminal" evidence="13">
    <location>
        <begin position="23"/>
        <end position="173"/>
    </location>
</feature>
<comment type="subcellular location">
    <subcellularLocation>
        <location evidence="2">Cytoplasm</location>
    </subcellularLocation>
    <subcellularLocation>
        <location evidence="1">Endoplasmic reticulum</location>
    </subcellularLocation>
</comment>
<evidence type="ECO:0000256" key="1">
    <source>
        <dbReference type="ARBA" id="ARBA00004240"/>
    </source>
</evidence>
<evidence type="ECO:0000256" key="4">
    <source>
        <dbReference type="ARBA" id="ARBA00022481"/>
    </source>
</evidence>
<feature type="region of interest" description="Disordered" evidence="11">
    <location>
        <begin position="434"/>
        <end position="479"/>
    </location>
</feature>
<keyword evidence="9" id="KW-0007">Acetylation</keyword>
<feature type="compositionally biased region" description="Low complexity" evidence="11">
    <location>
        <begin position="279"/>
        <end position="289"/>
    </location>
</feature>
<dbReference type="InterPro" id="IPR013886">
    <property type="entry name" value="PI31_Prot_C"/>
</dbReference>
<evidence type="ECO:0000256" key="11">
    <source>
        <dbReference type="SAM" id="MobiDB-lite"/>
    </source>
</evidence>
<dbReference type="GO" id="GO:0004866">
    <property type="term" value="F:endopeptidase inhibitor activity"/>
    <property type="evidence" value="ECO:0007669"/>
    <property type="project" value="InterPro"/>
</dbReference>
<dbReference type="PANTHER" id="PTHR13266">
    <property type="entry name" value="PROTEASOME INHIBITOR"/>
    <property type="match status" value="1"/>
</dbReference>
<comment type="function">
    <text evidence="10">Plays an important role in control of proteasome function. Inhibits the hydrolysis of protein and peptide substrates by the 20S proteasome. Also inhibits the activation of the proteasome by the proteasome regulatory proteins PA700 and PA28.</text>
</comment>
<feature type="region of interest" description="Disordered" evidence="11">
    <location>
        <begin position="171"/>
        <end position="253"/>
    </location>
</feature>
<feature type="domain" description="PI31 proteasome regulator C-terminal" evidence="12">
    <location>
        <begin position="223"/>
        <end position="296"/>
    </location>
</feature>
<evidence type="ECO:0000313" key="14">
    <source>
        <dbReference type="EMBL" id="KAJ8457191.1"/>
    </source>
</evidence>
<evidence type="ECO:0000259" key="12">
    <source>
        <dbReference type="Pfam" id="PF08577"/>
    </source>
</evidence>
<protein>
    <recommendedName>
        <fullName evidence="16">Proteasome inhibitor PI31 subunit</fullName>
    </recommendedName>
</protein>
<evidence type="ECO:0008006" key="16">
    <source>
        <dbReference type="Google" id="ProtNLM"/>
    </source>
</evidence>
<feature type="compositionally biased region" description="Pro residues" evidence="11">
    <location>
        <begin position="295"/>
        <end position="305"/>
    </location>
</feature>
<feature type="compositionally biased region" description="Pro residues" evidence="11">
    <location>
        <begin position="232"/>
        <end position="241"/>
    </location>
</feature>
<evidence type="ECO:0000259" key="13">
    <source>
        <dbReference type="Pfam" id="PF11566"/>
    </source>
</evidence>
<keyword evidence="6" id="KW-0597">Phosphoprotein</keyword>
<reference evidence="14" key="1">
    <citation type="submission" date="2022-11" db="EMBL/GenBank/DDBJ databases">
        <title>Genome Sequence of Cubamyces cubensis.</title>
        <authorList>
            <person name="Buettner E."/>
        </authorList>
    </citation>
    <scope>NUCLEOTIDE SEQUENCE</scope>
    <source>
        <strain evidence="14">MPL-01</strain>
    </source>
</reference>
<dbReference type="Gene3D" id="3.40.1000.30">
    <property type="match status" value="1"/>
</dbReference>
<feature type="region of interest" description="Disordered" evidence="11">
    <location>
        <begin position="274"/>
        <end position="393"/>
    </location>
</feature>
<dbReference type="GO" id="GO:0000502">
    <property type="term" value="C:proteasome complex"/>
    <property type="evidence" value="ECO:0007669"/>
    <property type="project" value="UniProtKB-KW"/>
</dbReference>
<gene>
    <name evidence="14" type="ORF">ONZ51_g11680</name>
</gene>
<evidence type="ECO:0000256" key="3">
    <source>
        <dbReference type="ARBA" id="ARBA00006405"/>
    </source>
</evidence>
<keyword evidence="15" id="KW-1185">Reference proteome</keyword>
<evidence type="ECO:0000256" key="10">
    <source>
        <dbReference type="ARBA" id="ARBA00024805"/>
    </source>
</evidence>
<evidence type="ECO:0000313" key="15">
    <source>
        <dbReference type="Proteomes" id="UP001215151"/>
    </source>
</evidence>
<evidence type="ECO:0000256" key="8">
    <source>
        <dbReference type="ARBA" id="ARBA00022942"/>
    </source>
</evidence>
<feature type="compositionally biased region" description="Pro residues" evidence="11">
    <location>
        <begin position="193"/>
        <end position="207"/>
    </location>
</feature>
<accession>A0AAD7THI8</accession>
<organism evidence="14 15">
    <name type="scientific">Trametes cubensis</name>
    <dbReference type="NCBI Taxonomy" id="1111947"/>
    <lineage>
        <taxon>Eukaryota</taxon>
        <taxon>Fungi</taxon>
        <taxon>Dikarya</taxon>
        <taxon>Basidiomycota</taxon>
        <taxon>Agaricomycotina</taxon>
        <taxon>Agaricomycetes</taxon>
        <taxon>Polyporales</taxon>
        <taxon>Polyporaceae</taxon>
        <taxon>Trametes</taxon>
    </lineage>
</organism>
<evidence type="ECO:0000256" key="5">
    <source>
        <dbReference type="ARBA" id="ARBA00022490"/>
    </source>
</evidence>
<feature type="compositionally biased region" description="Polar residues" evidence="11">
    <location>
        <begin position="176"/>
        <end position="185"/>
    </location>
</feature>
<dbReference type="Pfam" id="PF11566">
    <property type="entry name" value="PI31_Prot_N"/>
    <property type="match status" value="1"/>
</dbReference>
<dbReference type="AlphaFoldDB" id="A0AAD7THI8"/>
<feature type="compositionally biased region" description="Acidic residues" evidence="11">
    <location>
        <begin position="542"/>
        <end position="557"/>
    </location>
</feature>
<keyword evidence="8" id="KW-0647">Proteasome</keyword>
<evidence type="ECO:0000256" key="9">
    <source>
        <dbReference type="ARBA" id="ARBA00022990"/>
    </source>
</evidence>
<evidence type="ECO:0000256" key="2">
    <source>
        <dbReference type="ARBA" id="ARBA00004496"/>
    </source>
</evidence>
<dbReference type="GO" id="GO:0005783">
    <property type="term" value="C:endoplasmic reticulum"/>
    <property type="evidence" value="ECO:0007669"/>
    <property type="project" value="UniProtKB-SubCell"/>
</dbReference>
<dbReference type="EMBL" id="JAPEVG010000588">
    <property type="protein sequence ID" value="KAJ8457191.1"/>
    <property type="molecule type" value="Genomic_DNA"/>
</dbReference>
<evidence type="ECO:0000256" key="7">
    <source>
        <dbReference type="ARBA" id="ARBA00022824"/>
    </source>
</evidence>
<proteinExistence type="inferred from homology"/>
<dbReference type="PANTHER" id="PTHR13266:SF1">
    <property type="entry name" value="PROTEASOME INHIBITOR PI31 SUBUNIT"/>
    <property type="match status" value="1"/>
</dbReference>
<evidence type="ECO:0000256" key="6">
    <source>
        <dbReference type="ARBA" id="ARBA00022553"/>
    </source>
</evidence>